<feature type="compositionally biased region" description="Polar residues" evidence="7">
    <location>
        <begin position="48"/>
        <end position="72"/>
    </location>
</feature>
<keyword evidence="2 8" id="KW-0812">Transmembrane</keyword>
<reference evidence="9 10" key="1">
    <citation type="journal article" date="2016" name="Nat. Commun.">
        <title>Extremotolerant tardigrade genome and improved radiotolerance of human cultured cells by tardigrade-unique protein.</title>
        <authorList>
            <person name="Hashimoto T."/>
            <person name="Horikawa D.D."/>
            <person name="Saito Y."/>
            <person name="Kuwahara H."/>
            <person name="Kozuka-Hata H."/>
            <person name="Shin-I T."/>
            <person name="Minakuchi Y."/>
            <person name="Ohishi K."/>
            <person name="Motoyama A."/>
            <person name="Aizu T."/>
            <person name="Enomoto A."/>
            <person name="Kondo K."/>
            <person name="Tanaka S."/>
            <person name="Hara Y."/>
            <person name="Koshikawa S."/>
            <person name="Sagara H."/>
            <person name="Miura T."/>
            <person name="Yokobori S."/>
            <person name="Miyagawa K."/>
            <person name="Suzuki Y."/>
            <person name="Kubo T."/>
            <person name="Oyama M."/>
            <person name="Kohara Y."/>
            <person name="Fujiyama A."/>
            <person name="Arakawa K."/>
            <person name="Katayama T."/>
            <person name="Toyoda A."/>
            <person name="Kunieda T."/>
        </authorList>
    </citation>
    <scope>NUCLEOTIDE SEQUENCE [LARGE SCALE GENOMIC DNA]</scope>
    <source>
        <strain evidence="9 10">YOKOZUNA-1</strain>
    </source>
</reference>
<keyword evidence="6 8" id="KW-0472">Membrane</keyword>
<evidence type="ECO:0000256" key="7">
    <source>
        <dbReference type="SAM" id="MobiDB-lite"/>
    </source>
</evidence>
<evidence type="ECO:0000313" key="9">
    <source>
        <dbReference type="EMBL" id="GAU98260.1"/>
    </source>
</evidence>
<dbReference type="PANTHER" id="PTHR13815">
    <property type="entry name" value="GOLGIN-84"/>
    <property type="match status" value="1"/>
</dbReference>
<evidence type="ECO:0000256" key="3">
    <source>
        <dbReference type="ARBA" id="ARBA00022989"/>
    </source>
</evidence>
<protein>
    <submittedName>
        <fullName evidence="9">Uncharacterized protein</fullName>
    </submittedName>
</protein>
<organism evidence="9 10">
    <name type="scientific">Ramazzottius varieornatus</name>
    <name type="common">Water bear</name>
    <name type="synonym">Tardigrade</name>
    <dbReference type="NCBI Taxonomy" id="947166"/>
    <lineage>
        <taxon>Eukaryota</taxon>
        <taxon>Metazoa</taxon>
        <taxon>Ecdysozoa</taxon>
        <taxon>Tardigrada</taxon>
        <taxon>Eutardigrada</taxon>
        <taxon>Parachela</taxon>
        <taxon>Hypsibioidea</taxon>
        <taxon>Ramazzottiidae</taxon>
        <taxon>Ramazzottius</taxon>
    </lineage>
</organism>
<dbReference type="GO" id="GO:0000301">
    <property type="term" value="P:retrograde transport, vesicle recycling within Golgi"/>
    <property type="evidence" value="ECO:0007669"/>
    <property type="project" value="TreeGrafter"/>
</dbReference>
<dbReference type="OrthoDB" id="248903at2759"/>
<proteinExistence type="predicted"/>
<dbReference type="Proteomes" id="UP000186922">
    <property type="component" value="Unassembled WGS sequence"/>
</dbReference>
<keyword evidence="10" id="KW-1185">Reference proteome</keyword>
<feature type="compositionally biased region" description="Low complexity" evidence="7">
    <location>
        <begin position="138"/>
        <end position="169"/>
    </location>
</feature>
<feature type="region of interest" description="Disordered" evidence="7">
    <location>
        <begin position="397"/>
        <end position="417"/>
    </location>
</feature>
<keyword evidence="5" id="KW-0175">Coiled coil</keyword>
<evidence type="ECO:0000256" key="1">
    <source>
        <dbReference type="ARBA" id="ARBA00004409"/>
    </source>
</evidence>
<accession>A0A1D1VBJ3</accession>
<feature type="transmembrane region" description="Helical" evidence="8">
    <location>
        <begin position="639"/>
        <end position="659"/>
    </location>
</feature>
<dbReference type="GO" id="GO:0031985">
    <property type="term" value="C:Golgi cisterna"/>
    <property type="evidence" value="ECO:0007669"/>
    <property type="project" value="TreeGrafter"/>
</dbReference>
<feature type="compositionally biased region" description="Basic and acidic residues" evidence="7">
    <location>
        <begin position="97"/>
        <end position="109"/>
    </location>
</feature>
<dbReference type="GO" id="GO:0007030">
    <property type="term" value="P:Golgi organization"/>
    <property type="evidence" value="ECO:0007669"/>
    <property type="project" value="InterPro"/>
</dbReference>
<evidence type="ECO:0000256" key="8">
    <source>
        <dbReference type="SAM" id="Phobius"/>
    </source>
</evidence>
<gene>
    <name evidence="9" type="primary">RvY_09432-1</name>
    <name evidence="9" type="synonym">RvY_09432.1</name>
    <name evidence="9" type="ORF">RvY_09432</name>
</gene>
<evidence type="ECO:0000256" key="6">
    <source>
        <dbReference type="ARBA" id="ARBA00023136"/>
    </source>
</evidence>
<dbReference type="Pfam" id="PF09787">
    <property type="entry name" value="Golgin_A5"/>
    <property type="match status" value="1"/>
</dbReference>
<evidence type="ECO:0000256" key="4">
    <source>
        <dbReference type="ARBA" id="ARBA00023034"/>
    </source>
</evidence>
<evidence type="ECO:0000256" key="2">
    <source>
        <dbReference type="ARBA" id="ARBA00022692"/>
    </source>
</evidence>
<dbReference type="AlphaFoldDB" id="A0A1D1VBJ3"/>
<feature type="region of interest" description="Disordered" evidence="7">
    <location>
        <begin position="18"/>
        <end position="73"/>
    </location>
</feature>
<dbReference type="GO" id="GO:0000139">
    <property type="term" value="C:Golgi membrane"/>
    <property type="evidence" value="ECO:0007669"/>
    <property type="project" value="UniProtKB-SubCell"/>
</dbReference>
<feature type="region of interest" description="Disordered" evidence="7">
    <location>
        <begin position="96"/>
        <end position="187"/>
    </location>
</feature>
<keyword evidence="4" id="KW-0333">Golgi apparatus</keyword>
<dbReference type="InterPro" id="IPR019177">
    <property type="entry name" value="Golgin_subfamily_A_member_5"/>
</dbReference>
<sequence length="671" mass="76105">MSWIQGLAGKAEGLLQRMDQTAADTLQQTAGEASPSASHRSDGHRDSLSTGGRTRRSGSNASSVPDYTSSASKHLLQDETFDYTNGLSPRNVRRIASHHDIESRDKSDIRQGSAAATSRLSKQRSSFNTLEQPEMPDLLTASATPLPSTTSGSSWGHTRTSSTDTSSQSLIRQASGTTQLTEEAQRENTLLKSELQAQARELSSALARAKRAEQDSQKLMNQLSTERQKFAAENDLREQDFLNALQSKDDLLNILRARIDTAERNAKESMGQGNAERLESTRNTLELNTKTEQLNEALQKVSDLQEAYEEEKARNVVDHERTTTRLRILEEQNHQYLTSIASLERSALQEKAAVDSLRNQLAHSVKNCELAQQELVEYRRKANKILQAKDDIISSLKSGSTNGEAPAENTVTESTEVENERNMLREEVQSLAERAESLSKQWREQQNASEQTVSQLRESLLNAQAALALESERRRDLQVSINSYEDELRNTKTDFTKKELTLTQRIKDREEELQRVRAQMFSRPQTVSSDGEMETRMRVLTENLIQKQSVIDTLNSEKSSLFATVERLERRLRESRHDRQTTIRMDETAEALQNRNPRLLTENEGDMEVTRRLKRAYSAVDRFSFQLGSFLRRYPLARILVLGYMILLHFWVLVVLLTYTPEVHSHEPVKK</sequence>
<feature type="compositionally biased region" description="Polar residues" evidence="7">
    <location>
        <begin position="114"/>
        <end position="131"/>
    </location>
</feature>
<comment type="subcellular location">
    <subcellularLocation>
        <location evidence="1">Golgi apparatus membrane</location>
        <topology evidence="1">Single-pass type IV membrane protein</topology>
    </subcellularLocation>
</comment>
<feature type="compositionally biased region" description="Polar residues" evidence="7">
    <location>
        <begin position="18"/>
        <end position="38"/>
    </location>
</feature>
<feature type="compositionally biased region" description="Polar residues" evidence="7">
    <location>
        <begin position="170"/>
        <end position="187"/>
    </location>
</feature>
<comment type="caution">
    <text evidence="9">The sequence shown here is derived from an EMBL/GenBank/DDBJ whole genome shotgun (WGS) entry which is preliminary data.</text>
</comment>
<evidence type="ECO:0000256" key="5">
    <source>
        <dbReference type="ARBA" id="ARBA00023054"/>
    </source>
</evidence>
<keyword evidence="3 8" id="KW-1133">Transmembrane helix</keyword>
<dbReference type="PANTHER" id="PTHR13815:SF7">
    <property type="entry name" value="GOLGIN SUBFAMILY A MEMBER 5"/>
    <property type="match status" value="1"/>
</dbReference>
<dbReference type="STRING" id="947166.A0A1D1VBJ3"/>
<evidence type="ECO:0000313" key="10">
    <source>
        <dbReference type="Proteomes" id="UP000186922"/>
    </source>
</evidence>
<dbReference type="EMBL" id="BDGG01000004">
    <property type="protein sequence ID" value="GAU98260.1"/>
    <property type="molecule type" value="Genomic_DNA"/>
</dbReference>
<name>A0A1D1VBJ3_RAMVA</name>